<feature type="non-terminal residue" evidence="3">
    <location>
        <position position="156"/>
    </location>
</feature>
<keyword evidence="4" id="KW-1185">Reference proteome</keyword>
<dbReference type="Pfam" id="PF07549">
    <property type="entry name" value="Sec_GG"/>
    <property type="match status" value="1"/>
</dbReference>
<evidence type="ECO:0000256" key="1">
    <source>
        <dbReference type="SAM" id="Phobius"/>
    </source>
</evidence>
<dbReference type="Pfam" id="PF02355">
    <property type="entry name" value="SecD_SecF_C"/>
    <property type="match status" value="1"/>
</dbReference>
<dbReference type="AlphaFoldDB" id="A0A6V8PIU9"/>
<dbReference type="EMBL" id="BLRZ01000475">
    <property type="protein sequence ID" value="GFP31644.1"/>
    <property type="molecule type" value="Genomic_DNA"/>
</dbReference>
<accession>A0A6V8PIU9</accession>
<feature type="transmembrane region" description="Helical" evidence="1">
    <location>
        <begin position="17"/>
        <end position="38"/>
    </location>
</feature>
<dbReference type="InterPro" id="IPR048634">
    <property type="entry name" value="SecD_SecF_C"/>
</dbReference>
<sequence length="156" mass="16870">MEILKNTKIDFIGKRNYAFILSGALFLLGMLAIIQIALGGANLGVDFSGGTAVQIKFAQHVSLSEIRKALDEGGLKDINLEDQPAENKILIGVKKEEARLGGFTERIIEVISNRFSDKTPVVDSITEIGPKVSAKLRKDALWAILMATAGLLIYVG</sequence>
<evidence type="ECO:0000313" key="4">
    <source>
        <dbReference type="Proteomes" id="UP000588083"/>
    </source>
</evidence>
<dbReference type="InterPro" id="IPR022646">
    <property type="entry name" value="SecD/SecF_CS"/>
</dbReference>
<dbReference type="Proteomes" id="UP000588083">
    <property type="component" value="Unassembled WGS sequence"/>
</dbReference>
<protein>
    <submittedName>
        <fullName evidence="3">Preprotein translocase subunit SecF</fullName>
    </submittedName>
</protein>
<evidence type="ECO:0000259" key="2">
    <source>
        <dbReference type="Pfam" id="PF02355"/>
    </source>
</evidence>
<feature type="domain" description="Protein export membrane protein SecD/SecF C-terminal" evidence="2">
    <location>
        <begin position="119"/>
        <end position="155"/>
    </location>
</feature>
<gene>
    <name evidence="3" type="ORF">HKBW3S34_02566</name>
</gene>
<keyword evidence="1" id="KW-0472">Membrane</keyword>
<comment type="caution">
    <text evidence="3">The sequence shown here is derived from an EMBL/GenBank/DDBJ whole genome shotgun (WGS) entry which is preliminary data.</text>
</comment>
<proteinExistence type="predicted"/>
<keyword evidence="1" id="KW-0812">Transmembrane</keyword>
<evidence type="ECO:0000313" key="3">
    <source>
        <dbReference type="EMBL" id="GFP31644.1"/>
    </source>
</evidence>
<reference evidence="3 4" key="1">
    <citation type="journal article" date="2020" name="Front. Microbiol.">
        <title>Single-cell genomics of novel Actinobacteria with the Wood-Ljungdahl pathway discovered in a serpentinizing system.</title>
        <authorList>
            <person name="Merino N."/>
            <person name="Kawai M."/>
            <person name="Boyd E.S."/>
            <person name="Colman D.R."/>
            <person name="McGlynn S.E."/>
            <person name="Nealson K.H."/>
            <person name="Kurokawa K."/>
            <person name="Hongoh Y."/>
        </authorList>
    </citation>
    <scope>NUCLEOTIDE SEQUENCE [LARGE SCALE GENOMIC DNA]</scope>
    <source>
        <strain evidence="3 4">S34</strain>
    </source>
</reference>
<name>A0A6V8PIU9_9ACTN</name>
<keyword evidence="1" id="KW-1133">Transmembrane helix</keyword>
<organism evidence="3 4">
    <name type="scientific">Candidatus Hakubella thermalkaliphila</name>
    <dbReference type="NCBI Taxonomy" id="2754717"/>
    <lineage>
        <taxon>Bacteria</taxon>
        <taxon>Bacillati</taxon>
        <taxon>Actinomycetota</taxon>
        <taxon>Actinomycetota incertae sedis</taxon>
        <taxon>Candidatus Hakubellales</taxon>
        <taxon>Candidatus Hakubellaceae</taxon>
        <taxon>Candidatus Hakubella</taxon>
    </lineage>
</organism>